<evidence type="ECO:0008006" key="3">
    <source>
        <dbReference type="Google" id="ProtNLM"/>
    </source>
</evidence>
<keyword evidence="2" id="KW-1185">Reference proteome</keyword>
<comment type="caution">
    <text evidence="1">The sequence shown here is derived from an EMBL/GenBank/DDBJ whole genome shotgun (WGS) entry which is preliminary data.</text>
</comment>
<dbReference type="InterPro" id="IPR036412">
    <property type="entry name" value="HAD-like_sf"/>
</dbReference>
<dbReference type="SUPFAM" id="SSF56784">
    <property type="entry name" value="HAD-like"/>
    <property type="match status" value="1"/>
</dbReference>
<organism evidence="1 2">
    <name type="scientific">Clostridium neonatale</name>
    <dbReference type="NCBI Taxonomy" id="137838"/>
    <lineage>
        <taxon>Bacteria</taxon>
        <taxon>Bacillati</taxon>
        <taxon>Bacillota</taxon>
        <taxon>Clostridia</taxon>
        <taxon>Eubacteriales</taxon>
        <taxon>Clostridiaceae</taxon>
        <taxon>Clostridium</taxon>
    </lineage>
</organism>
<dbReference type="Pfam" id="PF13242">
    <property type="entry name" value="Hydrolase_like"/>
    <property type="match status" value="1"/>
</dbReference>
<evidence type="ECO:0000313" key="2">
    <source>
        <dbReference type="Proteomes" id="UP000220840"/>
    </source>
</evidence>
<accession>A0A2A7MM60</accession>
<evidence type="ECO:0000313" key="1">
    <source>
        <dbReference type="EMBL" id="PEG32776.1"/>
    </source>
</evidence>
<sequence length="50" mass="5546">MTDILCGLKSGVDTAAVFTGETNKEEIKASKYKPTHIFNSVKDIYKLIKV</sequence>
<dbReference type="AlphaFoldDB" id="A0A2A7MM60"/>
<dbReference type="RefSeq" id="WP_083498916.1">
    <property type="nucleotide sequence ID" value="NZ_CAKJVD010000018.1"/>
</dbReference>
<dbReference type="Gene3D" id="3.40.50.1000">
    <property type="entry name" value="HAD superfamily/HAD-like"/>
    <property type="match status" value="1"/>
</dbReference>
<proteinExistence type="predicted"/>
<dbReference type="EMBL" id="PDCJ01000001">
    <property type="protein sequence ID" value="PEG32776.1"/>
    <property type="molecule type" value="Genomic_DNA"/>
</dbReference>
<name>A0A2A7MM60_9CLOT</name>
<protein>
    <recommendedName>
        <fullName evidence="3">Phosphoglycolate phosphatase</fullName>
    </recommendedName>
</protein>
<reference evidence="1 2" key="1">
    <citation type="submission" date="2017-10" db="EMBL/GenBank/DDBJ databases">
        <title>Effective Description of Clostridium neonatale sp. nov. linked to necrotizing enterocolitis in neonates and a clarification of species assignable to the genus Clostridium (Prazmowski 1880) emend. Lawson and Rainey 2016.</title>
        <authorList>
            <person name="Bernard K."/>
            <person name="Burdz T."/>
            <person name="Wiebe D."/>
            <person name="Balcewich B."/>
            <person name="Alfa M."/>
            <person name="Bernier A.-M."/>
        </authorList>
    </citation>
    <scope>NUCLEOTIDE SEQUENCE [LARGE SCALE GENOMIC DNA]</scope>
    <source>
        <strain evidence="1 2">LCDC99A005</strain>
    </source>
</reference>
<dbReference type="OrthoDB" id="9810449at2"/>
<gene>
    <name evidence="1" type="ORF">CQ394_05850</name>
</gene>
<dbReference type="InterPro" id="IPR023214">
    <property type="entry name" value="HAD_sf"/>
</dbReference>
<dbReference type="Proteomes" id="UP000220840">
    <property type="component" value="Unassembled WGS sequence"/>
</dbReference>